<evidence type="ECO:0000313" key="2">
    <source>
        <dbReference type="EMBL" id="MUM76748.1"/>
    </source>
</evidence>
<organism evidence="2 3">
    <name type="scientific">Pseudodesulfovibrio alkaliphilus</name>
    <dbReference type="NCBI Taxonomy" id="2661613"/>
    <lineage>
        <taxon>Bacteria</taxon>
        <taxon>Pseudomonadati</taxon>
        <taxon>Thermodesulfobacteriota</taxon>
        <taxon>Desulfovibrionia</taxon>
        <taxon>Desulfovibrionales</taxon>
        <taxon>Desulfovibrionaceae</taxon>
    </lineage>
</organism>
<evidence type="ECO:0000259" key="1">
    <source>
        <dbReference type="PROSITE" id="PS51459"/>
    </source>
</evidence>
<dbReference type="EMBL" id="WODC01000002">
    <property type="protein sequence ID" value="MUM76748.1"/>
    <property type="molecule type" value="Genomic_DNA"/>
</dbReference>
<gene>
    <name evidence="2" type="ORF">GKC30_03765</name>
</gene>
<dbReference type="SUPFAM" id="SSF140931">
    <property type="entry name" value="Fic-like"/>
    <property type="match status" value="1"/>
</dbReference>
<dbReference type="Gene3D" id="1.20.120.1870">
    <property type="entry name" value="Fic/DOC protein, Fido domain"/>
    <property type="match status" value="1"/>
</dbReference>
<dbReference type="InterPro" id="IPR053737">
    <property type="entry name" value="Type_II_TA_Toxin"/>
</dbReference>
<dbReference type="Pfam" id="PF13310">
    <property type="entry name" value="Virulence_RhuM"/>
    <property type="match status" value="1"/>
</dbReference>
<protein>
    <recommendedName>
        <fullName evidence="1">Fido domain-containing protein</fullName>
    </recommendedName>
</protein>
<dbReference type="InterPro" id="IPR036597">
    <property type="entry name" value="Fido-like_dom_sf"/>
</dbReference>
<dbReference type="AlphaFoldDB" id="A0A7K1KKZ1"/>
<evidence type="ECO:0000313" key="3">
    <source>
        <dbReference type="Proteomes" id="UP000461162"/>
    </source>
</evidence>
<accession>A0A7K1KKZ1</accession>
<dbReference type="PANTHER" id="PTHR35810:SF1">
    <property type="entry name" value="CYTOPLASMIC PROTEIN"/>
    <property type="match status" value="1"/>
</dbReference>
<dbReference type="PANTHER" id="PTHR35810">
    <property type="entry name" value="CYTOPLASMIC PROTEIN-RELATED"/>
    <property type="match status" value="1"/>
</dbReference>
<reference evidence="2 3" key="1">
    <citation type="submission" date="2019-11" db="EMBL/GenBank/DDBJ databases">
        <title>Pseudodesulfovibrio alkaliphilus, sp. nov., an alkaliphilic sulfate-reducing bacteria from mud volcano of Taman peninsula, Russia.</title>
        <authorList>
            <person name="Frolova A."/>
            <person name="Merkel A.Y."/>
            <person name="Slobodkin A.I."/>
        </authorList>
    </citation>
    <scope>NUCLEOTIDE SEQUENCE [LARGE SCALE GENOMIC DNA]</scope>
    <source>
        <strain evidence="2 3">F-1</strain>
    </source>
</reference>
<dbReference type="InterPro" id="IPR003812">
    <property type="entry name" value="Fido"/>
</dbReference>
<dbReference type="InterPro" id="IPR011204">
    <property type="entry name" value="Virulence_RhuM-like"/>
</dbReference>
<feature type="domain" description="Fido" evidence="1">
    <location>
        <begin position="180"/>
        <end position="323"/>
    </location>
</feature>
<proteinExistence type="predicted"/>
<sequence>MQPAEVEVYQNEEGSLELRVPVQWESVWLNANQMALLFGRDKSVVSRHIRNVFGERELDEAATVANFATVQNEGGRTVSRDIAHYSLDVVISVGYRVKSQQGVRFRQWATSILREHLVKGYTVDQKRLAENADELTKALELVRRSAGSIRHIEEGQGLVDVISRYTRTFLWLQQYDEGRLAKPEGQRGGRLMALDEARAALGTLKRQLMARQEATDLFAMDKGAGLAAIWGALQQSAFGEDVYPSVESKAAHLLYFVVKNHPFTDGNKRSAAFLLVHFLNANGRLFDDRGELVVNEAGLAALTLLVAESAPREKDTVIRLILNLLAQGEQ</sequence>
<dbReference type="RefSeq" id="WP_155932406.1">
    <property type="nucleotide sequence ID" value="NZ_WODC01000002.1"/>
</dbReference>
<name>A0A7K1KKZ1_9BACT</name>
<dbReference type="Pfam" id="PF02661">
    <property type="entry name" value="Fic"/>
    <property type="match status" value="1"/>
</dbReference>
<keyword evidence="3" id="KW-1185">Reference proteome</keyword>
<comment type="caution">
    <text evidence="2">The sequence shown here is derived from an EMBL/GenBank/DDBJ whole genome shotgun (WGS) entry which is preliminary data.</text>
</comment>
<dbReference type="PROSITE" id="PS51459">
    <property type="entry name" value="FIDO"/>
    <property type="match status" value="1"/>
</dbReference>
<dbReference type="Proteomes" id="UP000461162">
    <property type="component" value="Unassembled WGS sequence"/>
</dbReference>